<evidence type="ECO:0000313" key="1">
    <source>
        <dbReference type="EMBL" id="KAJ7546703.1"/>
    </source>
</evidence>
<comment type="caution">
    <text evidence="1">The sequence shown here is derived from an EMBL/GenBank/DDBJ whole genome shotgun (WGS) entry which is preliminary data.</text>
</comment>
<dbReference type="Proteomes" id="UP001162992">
    <property type="component" value="Chromosome 8"/>
</dbReference>
<gene>
    <name evidence="1" type="ORF">O6H91_08G050900</name>
</gene>
<evidence type="ECO:0000313" key="2">
    <source>
        <dbReference type="Proteomes" id="UP001162992"/>
    </source>
</evidence>
<name>A0ACC2CXG8_DIPCM</name>
<sequence>MICLLWVVAQSCTIMLVCPYIDVLGQISNLLYNNTMSVLRRLLNRRQTMKRFPGFIQLQIICLLLFWLSICSERAAVMCAARNRLDVAAHSNFVKANYMTESKFQHYVWCFKNASICLDRSRNPGGGTTCCWNTFCQDTHRDKNHCGACGRPCRYGHTCCYGQCTDLLNDRHHCGSCESCCSENEQCEFGMCGYGGYNEATPNSLNPKHW</sequence>
<proteinExistence type="predicted"/>
<dbReference type="EMBL" id="CM055099">
    <property type="protein sequence ID" value="KAJ7546703.1"/>
    <property type="molecule type" value="Genomic_DNA"/>
</dbReference>
<organism evidence="1 2">
    <name type="scientific">Diphasiastrum complanatum</name>
    <name type="common">Issler's clubmoss</name>
    <name type="synonym">Lycopodium complanatum</name>
    <dbReference type="NCBI Taxonomy" id="34168"/>
    <lineage>
        <taxon>Eukaryota</taxon>
        <taxon>Viridiplantae</taxon>
        <taxon>Streptophyta</taxon>
        <taxon>Embryophyta</taxon>
        <taxon>Tracheophyta</taxon>
        <taxon>Lycopodiopsida</taxon>
        <taxon>Lycopodiales</taxon>
        <taxon>Lycopodiaceae</taxon>
        <taxon>Lycopodioideae</taxon>
        <taxon>Diphasiastrum</taxon>
    </lineage>
</organism>
<protein>
    <submittedName>
        <fullName evidence="1">Uncharacterized protein</fullName>
    </submittedName>
</protein>
<reference evidence="2" key="1">
    <citation type="journal article" date="2024" name="Proc. Natl. Acad. Sci. U.S.A.">
        <title>Extraordinary preservation of gene collinearity over three hundred million years revealed in homosporous lycophytes.</title>
        <authorList>
            <person name="Li C."/>
            <person name="Wickell D."/>
            <person name="Kuo L.Y."/>
            <person name="Chen X."/>
            <person name="Nie B."/>
            <person name="Liao X."/>
            <person name="Peng D."/>
            <person name="Ji J."/>
            <person name="Jenkins J."/>
            <person name="Williams M."/>
            <person name="Shu S."/>
            <person name="Plott C."/>
            <person name="Barry K."/>
            <person name="Rajasekar S."/>
            <person name="Grimwood J."/>
            <person name="Han X."/>
            <person name="Sun S."/>
            <person name="Hou Z."/>
            <person name="He W."/>
            <person name="Dai G."/>
            <person name="Sun C."/>
            <person name="Schmutz J."/>
            <person name="Leebens-Mack J.H."/>
            <person name="Li F.W."/>
            <person name="Wang L."/>
        </authorList>
    </citation>
    <scope>NUCLEOTIDE SEQUENCE [LARGE SCALE GENOMIC DNA]</scope>
    <source>
        <strain evidence="2">cv. PW_Plant_1</strain>
    </source>
</reference>
<accession>A0ACC2CXG8</accession>
<keyword evidence="2" id="KW-1185">Reference proteome</keyword>